<dbReference type="PANTHER" id="PTHR12176:SF56">
    <property type="entry name" value="OS04G0510700 PROTEIN"/>
    <property type="match status" value="1"/>
</dbReference>
<evidence type="ECO:0000313" key="4">
    <source>
        <dbReference type="EMBL" id="KAJ3706328.1"/>
    </source>
</evidence>
<dbReference type="Gene3D" id="3.40.50.150">
    <property type="entry name" value="Vaccinia Virus protein VP39"/>
    <property type="match status" value="1"/>
</dbReference>
<protein>
    <submittedName>
        <fullName evidence="4">Uncharacterized protein</fullName>
    </submittedName>
</protein>
<reference evidence="4 5" key="1">
    <citation type="journal article" date="2022" name="Cell">
        <title>Repeat-based holocentromeres influence genome architecture and karyotype evolution.</title>
        <authorList>
            <person name="Hofstatter P.G."/>
            <person name="Thangavel G."/>
            <person name="Lux T."/>
            <person name="Neumann P."/>
            <person name="Vondrak T."/>
            <person name="Novak P."/>
            <person name="Zhang M."/>
            <person name="Costa L."/>
            <person name="Castellani M."/>
            <person name="Scott A."/>
            <person name="Toegelov H."/>
            <person name="Fuchs J."/>
            <person name="Mata-Sucre Y."/>
            <person name="Dias Y."/>
            <person name="Vanzela A.L.L."/>
            <person name="Huettel B."/>
            <person name="Almeida C.C.S."/>
            <person name="Simkova H."/>
            <person name="Souza G."/>
            <person name="Pedrosa-Harand A."/>
            <person name="Macas J."/>
            <person name="Mayer K.F.X."/>
            <person name="Houben A."/>
            <person name="Marques A."/>
        </authorList>
    </citation>
    <scope>NUCLEOTIDE SEQUENCE [LARGE SCALE GENOMIC DNA]</scope>
    <source>
        <strain evidence="4">RhyTen1mFocal</strain>
    </source>
</reference>
<evidence type="ECO:0000256" key="1">
    <source>
        <dbReference type="ARBA" id="ARBA00008361"/>
    </source>
</evidence>
<accession>A0AAD5ZYQ4</accession>
<evidence type="ECO:0000256" key="3">
    <source>
        <dbReference type="ARBA" id="ARBA00022679"/>
    </source>
</evidence>
<keyword evidence="2" id="KW-0489">Methyltransferase</keyword>
<keyword evidence="3" id="KW-0808">Transferase</keyword>
<name>A0AAD5ZYQ4_9POAL</name>
<dbReference type="EMBL" id="JAMRDG010000001">
    <property type="protein sequence ID" value="KAJ3706328.1"/>
    <property type="molecule type" value="Genomic_DNA"/>
</dbReference>
<organism evidence="4 5">
    <name type="scientific">Rhynchospora tenuis</name>
    <dbReference type="NCBI Taxonomy" id="198213"/>
    <lineage>
        <taxon>Eukaryota</taxon>
        <taxon>Viridiplantae</taxon>
        <taxon>Streptophyta</taxon>
        <taxon>Embryophyta</taxon>
        <taxon>Tracheophyta</taxon>
        <taxon>Spermatophyta</taxon>
        <taxon>Magnoliopsida</taxon>
        <taxon>Liliopsida</taxon>
        <taxon>Poales</taxon>
        <taxon>Cyperaceae</taxon>
        <taxon>Cyperoideae</taxon>
        <taxon>Rhynchosporeae</taxon>
        <taxon>Rhynchospora</taxon>
    </lineage>
</organism>
<dbReference type="AlphaFoldDB" id="A0AAD5ZYQ4"/>
<gene>
    <name evidence="4" type="ORF">LUZ61_010033</name>
</gene>
<evidence type="ECO:0000256" key="2">
    <source>
        <dbReference type="ARBA" id="ARBA00022603"/>
    </source>
</evidence>
<comment type="similarity">
    <text evidence="1">Belongs to the methyltransferase superfamily.</text>
</comment>
<dbReference type="GO" id="GO:0032259">
    <property type="term" value="P:methylation"/>
    <property type="evidence" value="ECO:0007669"/>
    <property type="project" value="UniProtKB-KW"/>
</dbReference>
<dbReference type="InterPro" id="IPR051419">
    <property type="entry name" value="Lys/N-term_MeTrsfase_sf"/>
</dbReference>
<sequence>MWRCASGLARNRWGIRRLSSVLRPHVVDEGDWLYSIEWWDPASEGHTVFRKLSSHGNGIVSVFAYPASNPSVDQWLTTEKWLRQRYADMYPESNHKDCHFKVLGYQWRALRFNDVTRQSTVKVMAACRPSDPGSLILMQQSHCLAVPYLKSMVSVGLTALAASSFDLLHAVLGKKSMNILCIGHGGGSLPLFLASKIKGANVHVVEIDPVVVEASVEAMGFPSFDKTQHFIWDETLEKQMSIHVSDVYDYIKKDSNIYDIVFVDAYDGDDVFPCKLWDINGDFLPHLANRVHPVHGTVVVNVTRGDRDDNSLFFQSLLPLGKYVHKVCSAYKGHFGEAFTVTIPWLYNITLVACKGKNFNRRDEVLGQLASKTNLVESLLNLNFSCSDYVNNGLTVVK</sequence>
<dbReference type="PANTHER" id="PTHR12176">
    <property type="entry name" value="SAM-DEPENDENT METHYLTRANSFERASE SUPERFAMILY PROTEIN"/>
    <property type="match status" value="1"/>
</dbReference>
<dbReference type="SUPFAM" id="SSF53335">
    <property type="entry name" value="S-adenosyl-L-methionine-dependent methyltransferases"/>
    <property type="match status" value="1"/>
</dbReference>
<evidence type="ECO:0000313" key="5">
    <source>
        <dbReference type="Proteomes" id="UP001210211"/>
    </source>
</evidence>
<dbReference type="GO" id="GO:0008168">
    <property type="term" value="F:methyltransferase activity"/>
    <property type="evidence" value="ECO:0007669"/>
    <property type="project" value="UniProtKB-KW"/>
</dbReference>
<dbReference type="InterPro" id="IPR029063">
    <property type="entry name" value="SAM-dependent_MTases_sf"/>
</dbReference>
<proteinExistence type="inferred from homology"/>
<dbReference type="Proteomes" id="UP001210211">
    <property type="component" value="Unassembled WGS sequence"/>
</dbReference>
<keyword evidence="5" id="KW-1185">Reference proteome</keyword>
<comment type="caution">
    <text evidence="4">The sequence shown here is derived from an EMBL/GenBank/DDBJ whole genome shotgun (WGS) entry which is preliminary data.</text>
</comment>